<dbReference type="Proteomes" id="UP000663889">
    <property type="component" value="Unassembled WGS sequence"/>
</dbReference>
<evidence type="ECO:0000313" key="1">
    <source>
        <dbReference type="EMBL" id="CAF0956419.1"/>
    </source>
</evidence>
<dbReference type="EMBL" id="CAJNOU010000396">
    <property type="protein sequence ID" value="CAF0984258.1"/>
    <property type="molecule type" value="Genomic_DNA"/>
</dbReference>
<protein>
    <submittedName>
        <fullName evidence="3">Uncharacterized protein</fullName>
    </submittedName>
</protein>
<evidence type="ECO:0000313" key="3">
    <source>
        <dbReference type="EMBL" id="CAF3635465.1"/>
    </source>
</evidence>
<organism evidence="3 4">
    <name type="scientific">Rotaria sordida</name>
    <dbReference type="NCBI Taxonomy" id="392033"/>
    <lineage>
        <taxon>Eukaryota</taxon>
        <taxon>Metazoa</taxon>
        <taxon>Spiralia</taxon>
        <taxon>Gnathifera</taxon>
        <taxon>Rotifera</taxon>
        <taxon>Eurotatoria</taxon>
        <taxon>Bdelloidea</taxon>
        <taxon>Philodinida</taxon>
        <taxon>Philodinidae</taxon>
        <taxon>Rotaria</taxon>
    </lineage>
</organism>
<evidence type="ECO:0000313" key="2">
    <source>
        <dbReference type="EMBL" id="CAF0984258.1"/>
    </source>
</evidence>
<accession>A0A818Q5S5</accession>
<sequence>MAVRATTTTNARGRKQRFVLPPKNKSNELDIPYLRALKVIDQTRRQQDATPTITEKIPRRSDAIKQKNPKSFYQLSSTLTPIGQEAMLKTYEDTLVSHLTNVYSSKRIGNVLPRLHTAAFRHRLPIINNCNRNHTDNIHQAQNLIDNILNNNSQKDEILCDYVRWQQQWTKNFV</sequence>
<proteinExistence type="predicted"/>
<dbReference type="EMBL" id="CAJNOO010000483">
    <property type="protein sequence ID" value="CAF0956419.1"/>
    <property type="molecule type" value="Genomic_DNA"/>
</dbReference>
<dbReference type="OrthoDB" id="9999791at2759"/>
<dbReference type="AlphaFoldDB" id="A0A818Q5S5"/>
<gene>
    <name evidence="3" type="ORF">OTI717_LOCUS8532</name>
    <name evidence="1" type="ORF">RFH988_LOCUS11910</name>
    <name evidence="2" type="ORF">SEV965_LOCUS9922</name>
</gene>
<dbReference type="Proteomes" id="UP000663823">
    <property type="component" value="Unassembled WGS sequence"/>
</dbReference>
<comment type="caution">
    <text evidence="3">The sequence shown here is derived from an EMBL/GenBank/DDBJ whole genome shotgun (WGS) entry which is preliminary data.</text>
</comment>
<name>A0A818Q5S5_9BILA</name>
<reference evidence="3" key="1">
    <citation type="submission" date="2021-02" db="EMBL/GenBank/DDBJ databases">
        <authorList>
            <person name="Nowell W R."/>
        </authorList>
    </citation>
    <scope>NUCLEOTIDE SEQUENCE</scope>
</reference>
<dbReference type="Proteomes" id="UP000663882">
    <property type="component" value="Unassembled WGS sequence"/>
</dbReference>
<dbReference type="EMBL" id="CAJOAX010000686">
    <property type="protein sequence ID" value="CAF3635465.1"/>
    <property type="molecule type" value="Genomic_DNA"/>
</dbReference>
<evidence type="ECO:0000313" key="4">
    <source>
        <dbReference type="Proteomes" id="UP000663823"/>
    </source>
</evidence>